<dbReference type="OrthoDB" id="9805976at2"/>
<feature type="domain" description="Flavodoxin-like fold" evidence="3">
    <location>
        <begin position="30"/>
        <end position="147"/>
    </location>
</feature>
<organism evidence="4 5">
    <name type="scientific">Lactiplantibacillus xiangfangensis</name>
    <dbReference type="NCBI Taxonomy" id="942150"/>
    <lineage>
        <taxon>Bacteria</taxon>
        <taxon>Bacillati</taxon>
        <taxon>Bacillota</taxon>
        <taxon>Bacilli</taxon>
        <taxon>Lactobacillales</taxon>
        <taxon>Lactobacillaceae</taxon>
        <taxon>Lactiplantibacillus</taxon>
    </lineage>
</organism>
<accession>A0A0R2MQG2</accession>
<dbReference type="SUPFAM" id="SSF52218">
    <property type="entry name" value="Flavoproteins"/>
    <property type="match status" value="1"/>
</dbReference>
<dbReference type="Proteomes" id="UP000051783">
    <property type="component" value="Unassembled WGS sequence"/>
</dbReference>
<dbReference type="STRING" id="942150.IV64_GL001689"/>
<dbReference type="RefSeq" id="WP_057705513.1">
    <property type="nucleotide sequence ID" value="NZ_JQCL01000015.1"/>
</dbReference>
<keyword evidence="2" id="KW-0288">FMN</keyword>
<protein>
    <recommendedName>
        <fullName evidence="3">Flavodoxin-like fold domain-containing protein</fullName>
    </recommendedName>
</protein>
<evidence type="ECO:0000313" key="5">
    <source>
        <dbReference type="Proteomes" id="UP000051783"/>
    </source>
</evidence>
<proteinExistence type="predicted"/>
<dbReference type="InterPro" id="IPR051796">
    <property type="entry name" value="ISF_SsuE-like"/>
</dbReference>
<sequence>MLSNSEYLATKVLDGIKYDEIWLADMKIADVKDFRFSESWPRQKDDYYVVFKQFKHADIVVFSTPIYWYGISSLLKTFIDRWSESLKTDPEFRQTAKHKKIVLVLVGGDNPREKGQIIIEQFKYICEFLGMDLYATVIGEANRSLEIKMDLKALDDAKKINQIIKEGEGGTGCIHIK</sequence>
<dbReference type="Gene3D" id="3.40.50.360">
    <property type="match status" value="1"/>
</dbReference>
<dbReference type="AlphaFoldDB" id="A0A0R2MQG2"/>
<keyword evidence="5" id="KW-1185">Reference proteome</keyword>
<reference evidence="4 5" key="1">
    <citation type="journal article" date="2015" name="Genome Announc.">
        <title>Expanding the biotechnology potential of lactobacilli through comparative genomics of 213 strains and associated genera.</title>
        <authorList>
            <person name="Sun Z."/>
            <person name="Harris H.M."/>
            <person name="McCann A."/>
            <person name="Guo C."/>
            <person name="Argimon S."/>
            <person name="Zhang W."/>
            <person name="Yang X."/>
            <person name="Jeffery I.B."/>
            <person name="Cooney J.C."/>
            <person name="Kagawa T.F."/>
            <person name="Liu W."/>
            <person name="Song Y."/>
            <person name="Salvetti E."/>
            <person name="Wrobel A."/>
            <person name="Rasinkangas P."/>
            <person name="Parkhill J."/>
            <person name="Rea M.C."/>
            <person name="O'Sullivan O."/>
            <person name="Ritari J."/>
            <person name="Douillard F.P."/>
            <person name="Paul Ross R."/>
            <person name="Yang R."/>
            <person name="Briner A.E."/>
            <person name="Felis G.E."/>
            <person name="de Vos W.M."/>
            <person name="Barrangou R."/>
            <person name="Klaenhammer T.R."/>
            <person name="Caufield P.W."/>
            <person name="Cui Y."/>
            <person name="Zhang H."/>
            <person name="O'Toole P.W."/>
        </authorList>
    </citation>
    <scope>NUCLEOTIDE SEQUENCE [LARGE SCALE GENOMIC DNA]</scope>
    <source>
        <strain evidence="4 5">LMG 26013</strain>
    </source>
</reference>
<name>A0A0R2MQG2_9LACO</name>
<evidence type="ECO:0000256" key="1">
    <source>
        <dbReference type="ARBA" id="ARBA00022630"/>
    </source>
</evidence>
<comment type="caution">
    <text evidence="4">The sequence shown here is derived from an EMBL/GenBank/DDBJ whole genome shotgun (WGS) entry which is preliminary data.</text>
</comment>
<dbReference type="PANTHER" id="PTHR43278">
    <property type="entry name" value="NAD(P)H-DEPENDENT FMN-CONTAINING OXIDOREDUCTASE YWQN-RELATED"/>
    <property type="match status" value="1"/>
</dbReference>
<gene>
    <name evidence="4" type="ORF">IV64_GL001689</name>
</gene>
<dbReference type="Pfam" id="PF02525">
    <property type="entry name" value="Flavodoxin_2"/>
    <property type="match status" value="1"/>
</dbReference>
<dbReference type="PATRIC" id="fig|942150.3.peg.1741"/>
<evidence type="ECO:0000313" key="4">
    <source>
        <dbReference type="EMBL" id="KRO14395.1"/>
    </source>
</evidence>
<dbReference type="EMBL" id="JQCL01000015">
    <property type="protein sequence ID" value="KRO14395.1"/>
    <property type="molecule type" value="Genomic_DNA"/>
</dbReference>
<evidence type="ECO:0000259" key="3">
    <source>
        <dbReference type="Pfam" id="PF02525"/>
    </source>
</evidence>
<dbReference type="InterPro" id="IPR029039">
    <property type="entry name" value="Flavoprotein-like_sf"/>
</dbReference>
<dbReference type="PANTHER" id="PTHR43278:SF4">
    <property type="entry name" value="NAD(P)H-DEPENDENT FMN-CONTAINING OXIDOREDUCTASE YWQN-RELATED"/>
    <property type="match status" value="1"/>
</dbReference>
<keyword evidence="1" id="KW-0285">Flavoprotein</keyword>
<evidence type="ECO:0000256" key="2">
    <source>
        <dbReference type="ARBA" id="ARBA00022643"/>
    </source>
</evidence>
<dbReference type="InterPro" id="IPR003680">
    <property type="entry name" value="Flavodoxin_fold"/>
</dbReference>